<evidence type="ECO:0000313" key="6">
    <source>
        <dbReference type="Proteomes" id="UP000260649"/>
    </source>
</evidence>
<gene>
    <name evidence="5" type="ORF">DV520_10915</name>
</gene>
<dbReference type="InterPro" id="IPR053142">
    <property type="entry name" value="PchR_regulatory_protein"/>
</dbReference>
<keyword evidence="3" id="KW-0804">Transcription</keyword>
<dbReference type="PANTHER" id="PTHR47893:SF1">
    <property type="entry name" value="REGULATORY PROTEIN PCHR"/>
    <property type="match status" value="1"/>
</dbReference>
<dbReference type="Gene3D" id="1.10.10.60">
    <property type="entry name" value="Homeodomain-like"/>
    <property type="match status" value="1"/>
</dbReference>
<evidence type="ECO:0000256" key="2">
    <source>
        <dbReference type="ARBA" id="ARBA00023125"/>
    </source>
</evidence>
<dbReference type="PROSITE" id="PS01124">
    <property type="entry name" value="HTH_ARAC_FAMILY_2"/>
    <property type="match status" value="1"/>
</dbReference>
<dbReference type="InterPro" id="IPR018060">
    <property type="entry name" value="HTH_AraC"/>
</dbReference>
<dbReference type="PRINTS" id="PR00032">
    <property type="entry name" value="HTHARAC"/>
</dbReference>
<dbReference type="PANTHER" id="PTHR47893">
    <property type="entry name" value="REGULATORY PROTEIN PCHR"/>
    <property type="match status" value="1"/>
</dbReference>
<feature type="domain" description="HTH araC/xylS-type" evidence="4">
    <location>
        <begin position="228"/>
        <end position="326"/>
    </location>
</feature>
<proteinExistence type="predicted"/>
<dbReference type="OrthoDB" id="9772607at2"/>
<dbReference type="Pfam" id="PF12833">
    <property type="entry name" value="HTH_18"/>
    <property type="match status" value="1"/>
</dbReference>
<organism evidence="5 6">
    <name type="scientific">Evtepia gabavorous</name>
    <dbReference type="NCBI Taxonomy" id="2211183"/>
    <lineage>
        <taxon>Bacteria</taxon>
        <taxon>Bacillati</taxon>
        <taxon>Bacillota</taxon>
        <taxon>Clostridia</taxon>
        <taxon>Eubacteriales</taxon>
        <taxon>Evtepia</taxon>
    </lineage>
</organism>
<dbReference type="Proteomes" id="UP000260649">
    <property type="component" value="Unassembled WGS sequence"/>
</dbReference>
<protein>
    <submittedName>
        <fullName evidence="5">AraC family transcriptional regulator</fullName>
    </submittedName>
</protein>
<name>A0A3E2B1B7_9FIRM</name>
<accession>A0A3E2B1B7</accession>
<evidence type="ECO:0000256" key="1">
    <source>
        <dbReference type="ARBA" id="ARBA00023015"/>
    </source>
</evidence>
<sequence>MAMHADWIQSIERQLAEVPPGCLLESPVSQVPRLHRPGPHWAGRGRVETFSLFPGLTLSHLCFQSETFSHRHAALDSGLEITHCRRGRVGWEMKEGLTLYLGPGDLSLHPMDCCAHSTLRFPLGYYEGFSISLNPDTLSQALPPALALGGVSPQEILRRFCPQGHPMSLPAQTALDHIFSPLYDLPEALRLPYYTLKVQELLLYLSQQAPAGERASNQYLSQQVEIIRAIHDQLMAHPNQRTTIEALAKEYHLNTSTLKAVFKAVYGQPIASHMKHHRMQEAARLLRETDLSIGDIAQQVGYENQSKFSNVFRDIFQVLPTEYRRQQSRDSKTEGRL</sequence>
<dbReference type="GO" id="GO:0043565">
    <property type="term" value="F:sequence-specific DNA binding"/>
    <property type="evidence" value="ECO:0007669"/>
    <property type="project" value="InterPro"/>
</dbReference>
<dbReference type="InterPro" id="IPR018062">
    <property type="entry name" value="HTH_AraC-typ_CS"/>
</dbReference>
<dbReference type="SMART" id="SM00342">
    <property type="entry name" value="HTH_ARAC"/>
    <property type="match status" value="1"/>
</dbReference>
<evidence type="ECO:0000313" key="5">
    <source>
        <dbReference type="EMBL" id="RFT05779.1"/>
    </source>
</evidence>
<reference evidence="5 6" key="1">
    <citation type="submission" date="2018-07" db="EMBL/GenBank/DDBJ databases">
        <title>GABA Modulating Bacteria of the Human Gut Microbiota.</title>
        <authorList>
            <person name="Strandwitz P."/>
            <person name="Kim K.H."/>
            <person name="Terekhova D."/>
            <person name="Liu J.K."/>
            <person name="Sharma A."/>
            <person name="Levering J."/>
            <person name="Mcdonald D."/>
            <person name="Dietrich D."/>
            <person name="Ramadhar T.R."/>
            <person name="Lekbua A."/>
            <person name="Mroue N."/>
            <person name="Liston C."/>
            <person name="Stewart E.J."/>
            <person name="Dubin M.J."/>
            <person name="Zengler K."/>
            <person name="Knight R."/>
            <person name="Gilbert J.A."/>
            <person name="Clardy J."/>
            <person name="Lewis K."/>
        </authorList>
    </citation>
    <scope>NUCLEOTIDE SEQUENCE [LARGE SCALE GENOMIC DNA]</scope>
    <source>
        <strain evidence="5 6">KLE1738</strain>
    </source>
</reference>
<dbReference type="InterPro" id="IPR009057">
    <property type="entry name" value="Homeodomain-like_sf"/>
</dbReference>
<dbReference type="EMBL" id="QQRQ01000029">
    <property type="protein sequence ID" value="RFT05779.1"/>
    <property type="molecule type" value="Genomic_DNA"/>
</dbReference>
<dbReference type="SUPFAM" id="SSF46689">
    <property type="entry name" value="Homeodomain-like"/>
    <property type="match status" value="1"/>
</dbReference>
<dbReference type="PROSITE" id="PS00041">
    <property type="entry name" value="HTH_ARAC_FAMILY_1"/>
    <property type="match status" value="1"/>
</dbReference>
<keyword evidence="6" id="KW-1185">Reference proteome</keyword>
<dbReference type="GO" id="GO:0003700">
    <property type="term" value="F:DNA-binding transcription factor activity"/>
    <property type="evidence" value="ECO:0007669"/>
    <property type="project" value="InterPro"/>
</dbReference>
<dbReference type="InterPro" id="IPR020449">
    <property type="entry name" value="Tscrpt_reg_AraC-type_HTH"/>
</dbReference>
<evidence type="ECO:0000256" key="3">
    <source>
        <dbReference type="ARBA" id="ARBA00023163"/>
    </source>
</evidence>
<evidence type="ECO:0000259" key="4">
    <source>
        <dbReference type="PROSITE" id="PS01124"/>
    </source>
</evidence>
<comment type="caution">
    <text evidence="5">The sequence shown here is derived from an EMBL/GenBank/DDBJ whole genome shotgun (WGS) entry which is preliminary data.</text>
</comment>
<keyword evidence="1" id="KW-0805">Transcription regulation</keyword>
<dbReference type="AlphaFoldDB" id="A0A3E2B1B7"/>
<keyword evidence="2" id="KW-0238">DNA-binding</keyword>